<evidence type="ECO:0000256" key="1">
    <source>
        <dbReference type="SAM" id="MobiDB-lite"/>
    </source>
</evidence>
<evidence type="ECO:0000313" key="4">
    <source>
        <dbReference type="Proteomes" id="UP000606786"/>
    </source>
</evidence>
<comment type="caution">
    <text evidence="3">The sequence shown here is derived from an EMBL/GenBank/DDBJ whole genome shotgun (WGS) entry which is preliminary data.</text>
</comment>
<feature type="region of interest" description="Disordered" evidence="1">
    <location>
        <begin position="30"/>
        <end position="51"/>
    </location>
</feature>
<dbReference type="EMBL" id="CAJHJT010000001">
    <property type="protein sequence ID" value="CAD6995246.1"/>
    <property type="molecule type" value="Genomic_DNA"/>
</dbReference>
<reference evidence="3" key="1">
    <citation type="submission" date="2020-11" db="EMBL/GenBank/DDBJ databases">
        <authorList>
            <person name="Whitehead M."/>
        </authorList>
    </citation>
    <scope>NUCLEOTIDE SEQUENCE</scope>
    <source>
        <strain evidence="3">EGII</strain>
    </source>
</reference>
<gene>
    <name evidence="3" type="ORF">CCAP1982_LOCUS3967</name>
</gene>
<sequence>MNKFGICCIQFWLTLSIALAKSTPLALNTNKLGKLGPPRTTQALPRTTKSLPVPTTVSPDVAGMPLTAAMNNATGNATAWSNNTSVYDHKHKILLVVLSDVNVREVKDPQQATPTTNRNNAERKIINETTLILDETKLKELLKSLQPATSKCVNVQPRFVPPTFPWIIRKEPRKPITYIEPFICEDTDEVETVLRDQSKSRNSLNAVKTNIASKRLRISKNKRKGQNSRRTDYVLLPAQDAHSRQPLNNFQGVIYAPLTGASDHGNTWEDYSSEER</sequence>
<dbReference type="Proteomes" id="UP000606786">
    <property type="component" value="Unassembled WGS sequence"/>
</dbReference>
<accession>A0A811UAY9</accession>
<evidence type="ECO:0000313" key="3">
    <source>
        <dbReference type="EMBL" id="CAD6995246.1"/>
    </source>
</evidence>
<name>A0A811UAY9_CERCA</name>
<dbReference type="AlphaFoldDB" id="A0A811UAY9"/>
<proteinExistence type="predicted"/>
<organism evidence="3 4">
    <name type="scientific">Ceratitis capitata</name>
    <name type="common">Mediterranean fruit fly</name>
    <name type="synonym">Tephritis capitata</name>
    <dbReference type="NCBI Taxonomy" id="7213"/>
    <lineage>
        <taxon>Eukaryota</taxon>
        <taxon>Metazoa</taxon>
        <taxon>Ecdysozoa</taxon>
        <taxon>Arthropoda</taxon>
        <taxon>Hexapoda</taxon>
        <taxon>Insecta</taxon>
        <taxon>Pterygota</taxon>
        <taxon>Neoptera</taxon>
        <taxon>Endopterygota</taxon>
        <taxon>Diptera</taxon>
        <taxon>Brachycera</taxon>
        <taxon>Muscomorpha</taxon>
        <taxon>Tephritoidea</taxon>
        <taxon>Tephritidae</taxon>
        <taxon>Ceratitis</taxon>
        <taxon>Ceratitis</taxon>
    </lineage>
</organism>
<keyword evidence="2" id="KW-0732">Signal</keyword>
<protein>
    <submittedName>
        <fullName evidence="3">(Mediterranean fruit fly) hypothetical protein</fullName>
    </submittedName>
</protein>
<feature type="signal peptide" evidence="2">
    <location>
        <begin position="1"/>
        <end position="20"/>
    </location>
</feature>
<feature type="compositionally biased region" description="Polar residues" evidence="1">
    <location>
        <begin position="39"/>
        <end position="51"/>
    </location>
</feature>
<feature type="chain" id="PRO_5032846218" evidence="2">
    <location>
        <begin position="21"/>
        <end position="276"/>
    </location>
</feature>
<dbReference type="OrthoDB" id="8044064at2759"/>
<keyword evidence="4" id="KW-1185">Reference proteome</keyword>
<evidence type="ECO:0000256" key="2">
    <source>
        <dbReference type="SAM" id="SignalP"/>
    </source>
</evidence>